<evidence type="ECO:0000259" key="2">
    <source>
        <dbReference type="Pfam" id="PF13320"/>
    </source>
</evidence>
<reference evidence="3 4" key="1">
    <citation type="journal article" date="2014" name="Nat. Commun.">
        <title>Klebsormidium flaccidum genome reveals primary factors for plant terrestrial adaptation.</title>
        <authorList>
            <person name="Hori K."/>
            <person name="Maruyama F."/>
            <person name="Fujisawa T."/>
            <person name="Togashi T."/>
            <person name="Yamamoto N."/>
            <person name="Seo M."/>
            <person name="Sato S."/>
            <person name="Yamada T."/>
            <person name="Mori H."/>
            <person name="Tajima N."/>
            <person name="Moriyama T."/>
            <person name="Ikeuchi M."/>
            <person name="Watanabe M."/>
            <person name="Wada H."/>
            <person name="Kobayashi K."/>
            <person name="Saito M."/>
            <person name="Masuda T."/>
            <person name="Sasaki-Sekimoto Y."/>
            <person name="Mashiguchi K."/>
            <person name="Awai K."/>
            <person name="Shimojima M."/>
            <person name="Masuda S."/>
            <person name="Iwai M."/>
            <person name="Nobusawa T."/>
            <person name="Narise T."/>
            <person name="Kondo S."/>
            <person name="Saito H."/>
            <person name="Sato R."/>
            <person name="Murakawa M."/>
            <person name="Ihara Y."/>
            <person name="Oshima-Yamada Y."/>
            <person name="Ohtaka K."/>
            <person name="Satoh M."/>
            <person name="Sonobe K."/>
            <person name="Ishii M."/>
            <person name="Ohtani R."/>
            <person name="Kanamori-Sato M."/>
            <person name="Honoki R."/>
            <person name="Miyazaki D."/>
            <person name="Mochizuki H."/>
            <person name="Umetsu J."/>
            <person name="Higashi K."/>
            <person name="Shibata D."/>
            <person name="Kamiya Y."/>
            <person name="Sato N."/>
            <person name="Nakamura Y."/>
            <person name="Tabata S."/>
            <person name="Ida S."/>
            <person name="Kurokawa K."/>
            <person name="Ohta H."/>
        </authorList>
    </citation>
    <scope>NUCLEOTIDE SEQUENCE [LARGE SCALE GENOMIC DNA]</scope>
    <source>
        <strain evidence="3 4">NIES-2285</strain>
    </source>
</reference>
<evidence type="ECO:0000256" key="1">
    <source>
        <dbReference type="SAM" id="MobiDB-lite"/>
    </source>
</evidence>
<evidence type="ECO:0000313" key="4">
    <source>
        <dbReference type="Proteomes" id="UP000054558"/>
    </source>
</evidence>
<dbReference type="OMA" id="NVWCMPN"/>
<dbReference type="STRING" id="105231.A0A1Y1HH20"/>
<accession>A0A1Y1HH20</accession>
<protein>
    <recommendedName>
        <fullName evidence="2">Glycoside hydrolase 123 catalytic domain-containing protein</fullName>
    </recommendedName>
</protein>
<evidence type="ECO:0000313" key="3">
    <source>
        <dbReference type="EMBL" id="GAQ77724.1"/>
    </source>
</evidence>
<feature type="region of interest" description="Disordered" evidence="1">
    <location>
        <begin position="269"/>
        <end position="304"/>
    </location>
</feature>
<organism evidence="3 4">
    <name type="scientific">Klebsormidium nitens</name>
    <name type="common">Green alga</name>
    <name type="synonym">Ulothrix nitens</name>
    <dbReference type="NCBI Taxonomy" id="105231"/>
    <lineage>
        <taxon>Eukaryota</taxon>
        <taxon>Viridiplantae</taxon>
        <taxon>Streptophyta</taxon>
        <taxon>Klebsormidiophyceae</taxon>
        <taxon>Klebsormidiales</taxon>
        <taxon>Klebsormidiaceae</taxon>
        <taxon>Klebsormidium</taxon>
    </lineage>
</organism>
<dbReference type="Pfam" id="PF13320">
    <property type="entry name" value="GH123_cat"/>
    <property type="match status" value="1"/>
</dbReference>
<dbReference type="InterPro" id="IPR025150">
    <property type="entry name" value="GH123_cat"/>
</dbReference>
<dbReference type="OrthoDB" id="1860167at2759"/>
<dbReference type="PANTHER" id="PTHR37193">
    <property type="entry name" value="ALPHA-1,6-MANNOSYL-GLYCOPROTEIN 2-BETA-N-ACETYLGLUCOSAMINYLTRANSFERASE"/>
    <property type="match status" value="1"/>
</dbReference>
<dbReference type="Proteomes" id="UP000054558">
    <property type="component" value="Unassembled WGS sequence"/>
</dbReference>
<dbReference type="PANTHER" id="PTHR37193:SF1">
    <property type="entry name" value="ALPHA-1,6-MANNOSYL-GLYCOPROTEIN 2-BETA-N-ACETYLGLUCOSAMINYLTRANSFERASE"/>
    <property type="match status" value="1"/>
</dbReference>
<keyword evidence="4" id="KW-1185">Reference proteome</keyword>
<feature type="region of interest" description="Disordered" evidence="1">
    <location>
        <begin position="1"/>
        <end position="28"/>
    </location>
</feature>
<gene>
    <name evidence="3" type="ORF">KFL_000030050</name>
</gene>
<name>A0A1Y1HH20_KLENI</name>
<proteinExistence type="predicted"/>
<feature type="domain" description="Glycoside hydrolase 123 catalytic" evidence="2">
    <location>
        <begin position="369"/>
        <end position="635"/>
    </location>
</feature>
<dbReference type="AlphaFoldDB" id="A0A1Y1HH20"/>
<dbReference type="EMBL" id="DF236952">
    <property type="protein sequence ID" value="GAQ77724.1"/>
    <property type="molecule type" value="Genomic_DNA"/>
</dbReference>
<sequence>MDICNEAAASNVPGATALAPQEPRPMPPMAEQPLQPEYDVTVGHGGGYGYGFAEAMGHSPVPGTEDLVAVWAMPSTATIGPQEPPRTLEKVRFTALTASLIPSSPLGEKESVQIALRPRCAWGPSDGGQGGEVEIHVSDFHSSSGECLRIGEHVTLRRVLPMCGVPDALVPMQVPTSCLHLPHGETAALWLSLAVPSGLSPGVYEGEVVVEPVVDDTGSEPMEVNGRADSLRDGLCEIVDELGQRLATGEDASDRQELHSVERRLRTLLRQSEPVHTPKSEPVNTLKPLTNGHAHPPPDGPRSSQSIRLPISIVVWDFVLPTTPSLPAVMGVSDSLSRGTDDWCAALDAHFQWLLPFRVSPYFCRWEREMQVYTYTCPWPVDHPRAEAYYSDPRLSAYALPYAGMDARGYPVEGKEALLKLLGALKDRPHFKKAYFYLWDEPTTSVQHARIREMAAEIHAAAPGARVLTTYYSGARDGAVGPQTIDSLLSVPEMLRPHCQVHCVSQWALAGREDAAEAMGAKVRAEEGEWWSYVCMGPGDPQPNLHLGMRGTQQRAVLWRVWKEGGTGFLYWGTNCYDKARAPSAEIRFRPGLPFGDGVLFYPGQAFSPENTEPVASCRLERFLSGMQDYEYLTLYARMYGRPAAQSLLANSGVYLNPGVWTPEHGPVDNLRDEIARACSTLLA</sequence>